<evidence type="ECO:0000256" key="1">
    <source>
        <dbReference type="ARBA" id="ARBA00023015"/>
    </source>
</evidence>
<evidence type="ECO:0000313" key="5">
    <source>
        <dbReference type="EMBL" id="MPM54019.1"/>
    </source>
</evidence>
<feature type="domain" description="HTH asnC-type" evidence="4">
    <location>
        <begin position="31"/>
        <end position="105"/>
    </location>
</feature>
<reference evidence="5" key="1">
    <citation type="submission" date="2019-08" db="EMBL/GenBank/DDBJ databases">
        <authorList>
            <person name="Kucharzyk K."/>
            <person name="Murdoch R.W."/>
            <person name="Higgins S."/>
            <person name="Loffler F."/>
        </authorList>
    </citation>
    <scope>NUCLEOTIDE SEQUENCE</scope>
</reference>
<gene>
    <name evidence="5" type="ORF">SDC9_100791</name>
</gene>
<organism evidence="5">
    <name type="scientific">bioreactor metagenome</name>
    <dbReference type="NCBI Taxonomy" id="1076179"/>
    <lineage>
        <taxon>unclassified sequences</taxon>
        <taxon>metagenomes</taxon>
        <taxon>ecological metagenomes</taxon>
    </lineage>
</organism>
<dbReference type="InterPro" id="IPR019887">
    <property type="entry name" value="Tscrpt_reg_AsnC/Lrp_C"/>
</dbReference>
<accession>A0A645ALJ3</accession>
<keyword evidence="2" id="KW-0238">DNA-binding</keyword>
<dbReference type="InterPro" id="IPR011991">
    <property type="entry name" value="ArsR-like_HTH"/>
</dbReference>
<comment type="caution">
    <text evidence="5">The sequence shown here is derived from an EMBL/GenBank/DDBJ whole genome shotgun (WGS) entry which is preliminary data.</text>
</comment>
<dbReference type="PROSITE" id="PS50956">
    <property type="entry name" value="HTH_ASNC_2"/>
    <property type="match status" value="1"/>
</dbReference>
<dbReference type="GO" id="GO:0043565">
    <property type="term" value="F:sequence-specific DNA binding"/>
    <property type="evidence" value="ECO:0007669"/>
    <property type="project" value="InterPro"/>
</dbReference>
<dbReference type="InterPro" id="IPR036388">
    <property type="entry name" value="WH-like_DNA-bd_sf"/>
</dbReference>
<dbReference type="Pfam" id="PF01037">
    <property type="entry name" value="AsnC_trans_reg"/>
    <property type="match status" value="1"/>
</dbReference>
<sequence>MPECQHQPPGMRISAHGLCTMPRQNGDMSDLDATDQQLLALLRHNARESIATLAARLKVSRATVSNRLRRLEDDGVIVGYTVRLRPTAPTDRLHAWMSIAIEGNDARRVSASLLGEPAVQALHATNGQWDLLAELEVRTLPELSKALERIRLIKGIRHSETSIHLETLRASED</sequence>
<dbReference type="Gene3D" id="3.30.70.920">
    <property type="match status" value="1"/>
</dbReference>
<dbReference type="Gene3D" id="1.10.10.10">
    <property type="entry name" value="Winged helix-like DNA-binding domain superfamily/Winged helix DNA-binding domain"/>
    <property type="match status" value="1"/>
</dbReference>
<keyword evidence="1" id="KW-0805">Transcription regulation</keyword>
<evidence type="ECO:0000259" key="4">
    <source>
        <dbReference type="PROSITE" id="PS50956"/>
    </source>
</evidence>
<dbReference type="CDD" id="cd00090">
    <property type="entry name" value="HTH_ARSR"/>
    <property type="match status" value="1"/>
</dbReference>
<protein>
    <recommendedName>
        <fullName evidence="4">HTH asnC-type domain-containing protein</fullName>
    </recommendedName>
</protein>
<name>A0A645ALJ3_9ZZZZ</name>
<dbReference type="EMBL" id="VSSQ01014610">
    <property type="protein sequence ID" value="MPM54019.1"/>
    <property type="molecule type" value="Genomic_DNA"/>
</dbReference>
<dbReference type="PANTHER" id="PTHR30154:SF34">
    <property type="entry name" value="TRANSCRIPTIONAL REGULATOR AZLB"/>
    <property type="match status" value="1"/>
</dbReference>
<proteinExistence type="predicted"/>
<dbReference type="InterPro" id="IPR011008">
    <property type="entry name" value="Dimeric_a/b-barrel"/>
</dbReference>
<dbReference type="PRINTS" id="PR00033">
    <property type="entry name" value="HTHASNC"/>
</dbReference>
<dbReference type="Pfam" id="PF13412">
    <property type="entry name" value="HTH_24"/>
    <property type="match status" value="1"/>
</dbReference>
<dbReference type="SUPFAM" id="SSF54909">
    <property type="entry name" value="Dimeric alpha+beta barrel"/>
    <property type="match status" value="1"/>
</dbReference>
<evidence type="ECO:0000256" key="2">
    <source>
        <dbReference type="ARBA" id="ARBA00023125"/>
    </source>
</evidence>
<dbReference type="InterPro" id="IPR019888">
    <property type="entry name" value="Tscrpt_reg_AsnC-like"/>
</dbReference>
<dbReference type="AlphaFoldDB" id="A0A645ALJ3"/>
<dbReference type="SMART" id="SM00344">
    <property type="entry name" value="HTH_ASNC"/>
    <property type="match status" value="1"/>
</dbReference>
<dbReference type="PANTHER" id="PTHR30154">
    <property type="entry name" value="LEUCINE-RESPONSIVE REGULATORY PROTEIN"/>
    <property type="match status" value="1"/>
</dbReference>
<dbReference type="GO" id="GO:0043200">
    <property type="term" value="P:response to amino acid"/>
    <property type="evidence" value="ECO:0007669"/>
    <property type="project" value="TreeGrafter"/>
</dbReference>
<dbReference type="InterPro" id="IPR036390">
    <property type="entry name" value="WH_DNA-bd_sf"/>
</dbReference>
<dbReference type="InterPro" id="IPR000485">
    <property type="entry name" value="AsnC-type_HTH_dom"/>
</dbReference>
<keyword evidence="3" id="KW-0804">Transcription</keyword>
<evidence type="ECO:0000256" key="3">
    <source>
        <dbReference type="ARBA" id="ARBA00023163"/>
    </source>
</evidence>
<dbReference type="GO" id="GO:0005829">
    <property type="term" value="C:cytosol"/>
    <property type="evidence" value="ECO:0007669"/>
    <property type="project" value="TreeGrafter"/>
</dbReference>
<dbReference type="SUPFAM" id="SSF46785">
    <property type="entry name" value="Winged helix' DNA-binding domain"/>
    <property type="match status" value="1"/>
</dbReference>